<evidence type="ECO:0000256" key="2">
    <source>
        <dbReference type="ARBA" id="ARBA00007131"/>
    </source>
</evidence>
<dbReference type="Proteomes" id="UP000312512">
    <property type="component" value="Unassembled WGS sequence"/>
</dbReference>
<evidence type="ECO:0000256" key="3">
    <source>
        <dbReference type="ARBA" id="ARBA00023052"/>
    </source>
</evidence>
<comment type="cofactor">
    <cofactor evidence="1">
        <name>thiamine diphosphate</name>
        <dbReference type="ChEBI" id="CHEBI:58937"/>
    </cofactor>
</comment>
<evidence type="ECO:0000259" key="4">
    <source>
        <dbReference type="SMART" id="SM00861"/>
    </source>
</evidence>
<dbReference type="InterPro" id="IPR051157">
    <property type="entry name" value="PDH/Transketolase"/>
</dbReference>
<dbReference type="InterPro" id="IPR009014">
    <property type="entry name" value="Transketo_C/PFOR_II"/>
</dbReference>
<evidence type="ECO:0000256" key="1">
    <source>
        <dbReference type="ARBA" id="ARBA00001964"/>
    </source>
</evidence>
<evidence type="ECO:0000313" key="6">
    <source>
        <dbReference type="Proteomes" id="UP000312512"/>
    </source>
</evidence>
<dbReference type="SMART" id="SM00861">
    <property type="entry name" value="Transket_pyr"/>
    <property type="match status" value="1"/>
</dbReference>
<dbReference type="Pfam" id="PF02779">
    <property type="entry name" value="Transket_pyr"/>
    <property type="match status" value="1"/>
</dbReference>
<sequence length="317" mass="33095">MIVEETYDCRDSFADELVRLAHADSRIVAVCNDSVGSSKLGAFAKEFPDRLVNVGIAEQDMVGVGAGLANAGLVPFVCGAATFLTARALEQIKADVAYSLANVKLCGMSPGLSYGALGPTHHSTEDLSWLRAIADLPVVVPADPAQTRAAIRWAAGTDGPVFLRIGRFPVPDVSPPGDDPAFTYGRASRLREGEDATIVATGTMVSRALLAASLLAERGVSARVVNVSTVSPLDREEIAAAARQTRAVVTAEEAVPTGGLGAAVAEVVLATRPVPMRLLGPRTFAPTGDPEFLLEHFELTADGIARSALEVLGLDHS</sequence>
<dbReference type="CDD" id="cd07033">
    <property type="entry name" value="TPP_PYR_DXS_TK_like"/>
    <property type="match status" value="1"/>
</dbReference>
<dbReference type="PANTHER" id="PTHR43825:SF1">
    <property type="entry name" value="TRANSKETOLASE-LIKE PYRIMIDINE-BINDING DOMAIN-CONTAINING PROTEIN"/>
    <property type="match status" value="1"/>
</dbReference>
<evidence type="ECO:0000313" key="5">
    <source>
        <dbReference type="EMBL" id="KAB8196009.1"/>
    </source>
</evidence>
<dbReference type="Pfam" id="PF02780">
    <property type="entry name" value="Transketolase_C"/>
    <property type="match status" value="1"/>
</dbReference>
<keyword evidence="3" id="KW-0786">Thiamine pyrophosphate</keyword>
<dbReference type="SUPFAM" id="SSF52922">
    <property type="entry name" value="TK C-terminal domain-like"/>
    <property type="match status" value="1"/>
</dbReference>
<proteinExistence type="inferred from homology"/>
<dbReference type="EMBL" id="VDLX02000003">
    <property type="protein sequence ID" value="KAB8196009.1"/>
    <property type="molecule type" value="Genomic_DNA"/>
</dbReference>
<dbReference type="InterPro" id="IPR029061">
    <property type="entry name" value="THDP-binding"/>
</dbReference>
<reference evidence="5 6" key="1">
    <citation type="submission" date="2019-10" db="EMBL/GenBank/DDBJ databases">
        <title>Nonomuraea sp. nov., isolated from Phyllanthus amarus.</title>
        <authorList>
            <person name="Klykleung N."/>
            <person name="Tanasupawat S."/>
        </authorList>
    </citation>
    <scope>NUCLEOTIDE SEQUENCE [LARGE SCALE GENOMIC DNA]</scope>
    <source>
        <strain evidence="5 6">PA1-10</strain>
    </source>
</reference>
<name>A0A5C4WQX8_9ACTN</name>
<dbReference type="SUPFAM" id="SSF52518">
    <property type="entry name" value="Thiamin diphosphate-binding fold (THDP-binding)"/>
    <property type="match status" value="1"/>
</dbReference>
<gene>
    <name evidence="5" type="ORF">FH608_011110</name>
</gene>
<accession>A0A5C4WQX8</accession>
<feature type="domain" description="Transketolase-like pyrimidine-binding" evidence="4">
    <location>
        <begin position="7"/>
        <end position="172"/>
    </location>
</feature>
<dbReference type="PANTHER" id="PTHR43825">
    <property type="entry name" value="PYRUVATE DEHYDROGENASE E1 COMPONENT"/>
    <property type="match status" value="1"/>
</dbReference>
<protein>
    <submittedName>
        <fullName evidence="5">Transketolase family protein</fullName>
    </submittedName>
</protein>
<dbReference type="RefSeq" id="WP_139630326.1">
    <property type="nucleotide sequence ID" value="NZ_VDLX02000003.1"/>
</dbReference>
<comment type="caution">
    <text evidence="5">The sequence shown here is derived from an EMBL/GenBank/DDBJ whole genome shotgun (WGS) entry which is preliminary data.</text>
</comment>
<dbReference type="AlphaFoldDB" id="A0A5C4WQX8"/>
<dbReference type="GO" id="GO:0000287">
    <property type="term" value="F:magnesium ion binding"/>
    <property type="evidence" value="ECO:0007669"/>
    <property type="project" value="UniProtKB-ARBA"/>
</dbReference>
<dbReference type="InterPro" id="IPR005475">
    <property type="entry name" value="Transketolase-like_Pyr-bd"/>
</dbReference>
<organism evidence="5 6">
    <name type="scientific">Nonomuraea phyllanthi</name>
    <dbReference type="NCBI Taxonomy" id="2219224"/>
    <lineage>
        <taxon>Bacteria</taxon>
        <taxon>Bacillati</taxon>
        <taxon>Actinomycetota</taxon>
        <taxon>Actinomycetes</taxon>
        <taxon>Streptosporangiales</taxon>
        <taxon>Streptosporangiaceae</taxon>
        <taxon>Nonomuraea</taxon>
    </lineage>
</organism>
<dbReference type="Gene3D" id="3.40.50.920">
    <property type="match status" value="1"/>
</dbReference>
<dbReference type="FunFam" id="3.40.50.970:FF:000129">
    <property type="entry name" value="Transketolase"/>
    <property type="match status" value="1"/>
</dbReference>
<comment type="similarity">
    <text evidence="2">Belongs to the transketolase family.</text>
</comment>
<dbReference type="InterPro" id="IPR033248">
    <property type="entry name" value="Transketolase_C"/>
</dbReference>
<dbReference type="OrthoDB" id="8732661at2"/>
<dbReference type="Gene3D" id="3.40.50.970">
    <property type="match status" value="1"/>
</dbReference>
<keyword evidence="6" id="KW-1185">Reference proteome</keyword>